<feature type="signal peptide" evidence="2">
    <location>
        <begin position="1"/>
        <end position="19"/>
    </location>
</feature>
<dbReference type="Proteomes" id="UP001396898">
    <property type="component" value="Unassembled WGS sequence"/>
</dbReference>
<evidence type="ECO:0000256" key="2">
    <source>
        <dbReference type="SAM" id="SignalP"/>
    </source>
</evidence>
<name>A0ABR1SSN9_9PEZI</name>
<proteinExistence type="predicted"/>
<protein>
    <submittedName>
        <fullName evidence="3">Uncharacterized protein</fullName>
    </submittedName>
</protein>
<dbReference type="EMBL" id="JAQQWI010000002">
    <property type="protein sequence ID" value="KAK8037333.1"/>
    <property type="molecule type" value="Genomic_DNA"/>
</dbReference>
<feature type="chain" id="PRO_5046026879" evidence="2">
    <location>
        <begin position="20"/>
        <end position="119"/>
    </location>
</feature>
<reference evidence="3 4" key="1">
    <citation type="submission" date="2023-01" db="EMBL/GenBank/DDBJ databases">
        <title>Analysis of 21 Apiospora genomes using comparative genomics revels a genus with tremendous synthesis potential of carbohydrate active enzymes and secondary metabolites.</title>
        <authorList>
            <person name="Sorensen T."/>
        </authorList>
    </citation>
    <scope>NUCLEOTIDE SEQUENCE [LARGE SCALE GENOMIC DNA]</scope>
    <source>
        <strain evidence="3 4">CBS 20057</strain>
    </source>
</reference>
<sequence length="119" mass="12644">MRLHLATASLLLGLAISAGIPPLPPVRGHPDPQPVNGGGLKPAPVRPPPTGGEQAVEATKAVQEIVNTTYDLVQSIFPAQDNVNCRATISAINNDVDFCNRALSKQNDQYRDARFSYAG</sequence>
<accession>A0ABR1SSN9</accession>
<keyword evidence="2" id="KW-0732">Signal</keyword>
<organism evidence="3 4">
    <name type="scientific">Apiospora marii</name>
    <dbReference type="NCBI Taxonomy" id="335849"/>
    <lineage>
        <taxon>Eukaryota</taxon>
        <taxon>Fungi</taxon>
        <taxon>Dikarya</taxon>
        <taxon>Ascomycota</taxon>
        <taxon>Pezizomycotina</taxon>
        <taxon>Sordariomycetes</taxon>
        <taxon>Xylariomycetidae</taxon>
        <taxon>Amphisphaeriales</taxon>
        <taxon>Apiosporaceae</taxon>
        <taxon>Apiospora</taxon>
    </lineage>
</organism>
<evidence type="ECO:0000256" key="1">
    <source>
        <dbReference type="SAM" id="MobiDB-lite"/>
    </source>
</evidence>
<gene>
    <name evidence="3" type="ORF">PG991_000679</name>
</gene>
<evidence type="ECO:0000313" key="3">
    <source>
        <dbReference type="EMBL" id="KAK8037333.1"/>
    </source>
</evidence>
<evidence type="ECO:0000313" key="4">
    <source>
        <dbReference type="Proteomes" id="UP001396898"/>
    </source>
</evidence>
<keyword evidence="4" id="KW-1185">Reference proteome</keyword>
<feature type="region of interest" description="Disordered" evidence="1">
    <location>
        <begin position="22"/>
        <end position="56"/>
    </location>
</feature>
<comment type="caution">
    <text evidence="3">The sequence shown here is derived from an EMBL/GenBank/DDBJ whole genome shotgun (WGS) entry which is preliminary data.</text>
</comment>
<feature type="compositionally biased region" description="Pro residues" evidence="1">
    <location>
        <begin position="22"/>
        <end position="33"/>
    </location>
</feature>